<dbReference type="Pfam" id="PF01757">
    <property type="entry name" value="Acyl_transf_3"/>
    <property type="match status" value="1"/>
</dbReference>
<dbReference type="GO" id="GO:0009246">
    <property type="term" value="P:enterobacterial common antigen biosynthetic process"/>
    <property type="evidence" value="ECO:0007669"/>
    <property type="project" value="TreeGrafter"/>
</dbReference>
<organism evidence="9 10">
    <name type="scientific">Vandammella animalimorsus</name>
    <dbReference type="NCBI Taxonomy" id="2029117"/>
    <lineage>
        <taxon>Bacteria</taxon>
        <taxon>Pseudomonadati</taxon>
        <taxon>Pseudomonadota</taxon>
        <taxon>Betaproteobacteria</taxon>
        <taxon>Burkholderiales</taxon>
        <taxon>Comamonadaceae</taxon>
        <taxon>Vandammella</taxon>
    </lineage>
</organism>
<evidence type="ECO:0000256" key="1">
    <source>
        <dbReference type="ARBA" id="ARBA00004651"/>
    </source>
</evidence>
<keyword evidence="5 7" id="KW-1133">Transmembrane helix</keyword>
<feature type="transmembrane region" description="Helical" evidence="7">
    <location>
        <begin position="114"/>
        <end position="133"/>
    </location>
</feature>
<proteinExistence type="inferred from homology"/>
<dbReference type="PANTHER" id="PTHR40074:SF2">
    <property type="entry name" value="O-ACETYLTRANSFERASE WECH"/>
    <property type="match status" value="1"/>
</dbReference>
<gene>
    <name evidence="9" type="ORF">CK623_07710</name>
</gene>
<feature type="transmembrane region" description="Helical" evidence="7">
    <location>
        <begin position="145"/>
        <end position="163"/>
    </location>
</feature>
<feature type="domain" description="Acyltransferase 3" evidence="8">
    <location>
        <begin position="1"/>
        <end position="318"/>
    </location>
</feature>
<evidence type="ECO:0000256" key="6">
    <source>
        <dbReference type="ARBA" id="ARBA00023136"/>
    </source>
</evidence>
<feature type="transmembrane region" description="Helical" evidence="7">
    <location>
        <begin position="63"/>
        <end position="83"/>
    </location>
</feature>
<keyword evidence="4 7" id="KW-0812">Transmembrane</keyword>
<feature type="transmembrane region" description="Helical" evidence="7">
    <location>
        <begin position="29"/>
        <end position="51"/>
    </location>
</feature>
<name>A0A2A2AQN5_9BURK</name>
<evidence type="ECO:0000256" key="4">
    <source>
        <dbReference type="ARBA" id="ARBA00022692"/>
    </source>
</evidence>
<protein>
    <recommendedName>
        <fullName evidence="8">Acyltransferase 3 domain-containing protein</fullName>
    </recommendedName>
</protein>
<dbReference type="InterPro" id="IPR002656">
    <property type="entry name" value="Acyl_transf_3_dom"/>
</dbReference>
<dbReference type="EMBL" id="NSJD01000010">
    <property type="protein sequence ID" value="PAT40041.1"/>
    <property type="molecule type" value="Genomic_DNA"/>
</dbReference>
<evidence type="ECO:0000259" key="8">
    <source>
        <dbReference type="Pfam" id="PF01757"/>
    </source>
</evidence>
<evidence type="ECO:0000256" key="3">
    <source>
        <dbReference type="ARBA" id="ARBA00022475"/>
    </source>
</evidence>
<comment type="similarity">
    <text evidence="2">Belongs to the acyltransferase 3 family.</text>
</comment>
<dbReference type="PANTHER" id="PTHR40074">
    <property type="entry name" value="O-ACETYLTRANSFERASE WECH"/>
    <property type="match status" value="1"/>
</dbReference>
<reference evidence="9 10" key="1">
    <citation type="submission" date="2017-08" db="EMBL/GenBank/DDBJ databases">
        <title>WGS of Clinical strains of the CDC Group NO-1 linked to zoonotic infections in humans.</title>
        <authorList>
            <person name="Bernier A.-M."/>
            <person name="Bernard K."/>
        </authorList>
    </citation>
    <scope>NUCLEOTIDE SEQUENCE [LARGE SCALE GENOMIC DNA]</scope>
    <source>
        <strain evidence="9 10">NML79-0751</strain>
    </source>
</reference>
<evidence type="ECO:0000313" key="9">
    <source>
        <dbReference type="EMBL" id="PAT40041.1"/>
    </source>
</evidence>
<accession>A0A2A2AQN5</accession>
<evidence type="ECO:0000313" key="10">
    <source>
        <dbReference type="Proteomes" id="UP000218644"/>
    </source>
</evidence>
<feature type="transmembrane region" description="Helical" evidence="7">
    <location>
        <begin position="234"/>
        <end position="253"/>
    </location>
</feature>
<evidence type="ECO:0000256" key="2">
    <source>
        <dbReference type="ARBA" id="ARBA00007400"/>
    </source>
</evidence>
<dbReference type="AlphaFoldDB" id="A0A2A2AQN5"/>
<feature type="transmembrane region" description="Helical" evidence="7">
    <location>
        <begin position="169"/>
        <end position="188"/>
    </location>
</feature>
<keyword evidence="6 7" id="KW-0472">Membrane</keyword>
<keyword evidence="3" id="KW-1003">Cell membrane</keyword>
<dbReference type="GO" id="GO:0005886">
    <property type="term" value="C:plasma membrane"/>
    <property type="evidence" value="ECO:0007669"/>
    <property type="project" value="UniProtKB-SubCell"/>
</dbReference>
<comment type="caution">
    <text evidence="9">The sequence shown here is derived from an EMBL/GenBank/DDBJ whole genome shotgun (WGS) entry which is preliminary data.</text>
</comment>
<sequence>MVLLHVAAGAVVYAPLGSANWWAGNAWDAAMRGCVPVFVMLSGCLLLTPYNAAASWQVQRQRLARLLVPLLFWGLFYNAWLLLQQAQGLGSLGAAWQALAPGLAQSWLAGAPHFHLWFLSMLAGLYLLTPWLARRSAAMPMARRRTLALALLAIAALLSLAQYGGLRLLPTLFCTLWLPFLGYYLYGSTLQQAPARTPRWPAAAALLWGLAALATMLGLYAVARRHGLATGLYFYDYLSPGVIAMSLAAAHLLRRLQRPLLGRATSAVARHTLGIYLLHPLVLDVIGRHGLLPAGLLGQWDFIPLAAACALLVSLLLSALLARLPGLRRVV</sequence>
<dbReference type="GO" id="GO:0016413">
    <property type="term" value="F:O-acetyltransferase activity"/>
    <property type="evidence" value="ECO:0007669"/>
    <property type="project" value="TreeGrafter"/>
</dbReference>
<dbReference type="Proteomes" id="UP000218644">
    <property type="component" value="Unassembled WGS sequence"/>
</dbReference>
<evidence type="ECO:0000256" key="7">
    <source>
        <dbReference type="SAM" id="Phobius"/>
    </source>
</evidence>
<comment type="subcellular location">
    <subcellularLocation>
        <location evidence="1">Cell membrane</location>
        <topology evidence="1">Multi-pass membrane protein</topology>
    </subcellularLocation>
</comment>
<feature type="transmembrane region" description="Helical" evidence="7">
    <location>
        <begin position="302"/>
        <end position="322"/>
    </location>
</feature>
<evidence type="ECO:0000256" key="5">
    <source>
        <dbReference type="ARBA" id="ARBA00022989"/>
    </source>
</evidence>
<feature type="transmembrane region" description="Helical" evidence="7">
    <location>
        <begin position="200"/>
        <end position="222"/>
    </location>
</feature>